<evidence type="ECO:0008006" key="4">
    <source>
        <dbReference type="Google" id="ProtNLM"/>
    </source>
</evidence>
<dbReference type="InterPro" id="IPR009228">
    <property type="entry name" value="Capsid_scaffold_GpO"/>
</dbReference>
<comment type="caution">
    <text evidence="2">The sequence shown here is derived from an EMBL/GenBank/DDBJ whole genome shotgun (WGS) entry which is preliminary data.</text>
</comment>
<name>A0A6I4T550_9SPHN</name>
<sequence length="277" mass="29884">MKTKKFLLCTSGTTVDGREINAEWLRQMAEDYNPKTYGARLNIEHVRGVTGQQPFRAFGDVLELSVEDNYEITVGGETEKRTALFGVFDVTEEAKSLNEQGQKVYPSVEIDPDFAGKGRAYMMGCALTDSPAAIGTQRLSFNRVAPGHDQLKQQELGGLLEFAEEEPQGDVAGAIESGFARLFKKIGLIGGEPEKPKPEPKPAEGQQVDLSALMEGVGGVVAQALATQQQKTDADIAALSAQMEQLSSTIENTEEPGHRPRPAAAGTSDGMDYSKAF</sequence>
<accession>A0A6I4T550</accession>
<feature type="region of interest" description="Disordered" evidence="1">
    <location>
        <begin position="248"/>
        <end position="277"/>
    </location>
</feature>
<protein>
    <recommendedName>
        <fullName evidence="4">Phage capsid protein</fullName>
    </recommendedName>
</protein>
<evidence type="ECO:0000313" key="3">
    <source>
        <dbReference type="Proteomes" id="UP000438476"/>
    </source>
</evidence>
<dbReference type="OrthoDB" id="5625143at2"/>
<keyword evidence="3" id="KW-1185">Reference proteome</keyword>
<dbReference type="RefSeq" id="WP_160735219.1">
    <property type="nucleotide sequence ID" value="NZ_WTYT01000001.1"/>
</dbReference>
<proteinExistence type="predicted"/>
<gene>
    <name evidence="2" type="ORF">GRI91_03600</name>
</gene>
<evidence type="ECO:0000313" key="2">
    <source>
        <dbReference type="EMBL" id="MXO64835.1"/>
    </source>
</evidence>
<dbReference type="Proteomes" id="UP000438476">
    <property type="component" value="Unassembled WGS sequence"/>
</dbReference>
<dbReference type="Pfam" id="PF05929">
    <property type="entry name" value="Phage_GPO"/>
    <property type="match status" value="1"/>
</dbReference>
<dbReference type="EMBL" id="WTYT01000001">
    <property type="protein sequence ID" value="MXO64835.1"/>
    <property type="molecule type" value="Genomic_DNA"/>
</dbReference>
<organism evidence="2 3">
    <name type="scientific">Altericroceibacterium endophyticum</name>
    <dbReference type="NCBI Taxonomy" id="1808508"/>
    <lineage>
        <taxon>Bacteria</taxon>
        <taxon>Pseudomonadati</taxon>
        <taxon>Pseudomonadota</taxon>
        <taxon>Alphaproteobacteria</taxon>
        <taxon>Sphingomonadales</taxon>
        <taxon>Erythrobacteraceae</taxon>
        <taxon>Altericroceibacterium</taxon>
    </lineage>
</organism>
<dbReference type="AlphaFoldDB" id="A0A6I4T550"/>
<evidence type="ECO:0000256" key="1">
    <source>
        <dbReference type="SAM" id="MobiDB-lite"/>
    </source>
</evidence>
<reference evidence="2 3" key="1">
    <citation type="submission" date="2019-12" db="EMBL/GenBank/DDBJ databases">
        <title>Genomic-based taxomic classification of the family Erythrobacteraceae.</title>
        <authorList>
            <person name="Xu L."/>
        </authorList>
    </citation>
    <scope>NUCLEOTIDE SEQUENCE [LARGE SCALE GENOMIC DNA]</scope>
    <source>
        <strain evidence="2 3">LMG 29518</strain>
    </source>
</reference>